<feature type="compositionally biased region" description="Low complexity" evidence="1">
    <location>
        <begin position="260"/>
        <end position="280"/>
    </location>
</feature>
<evidence type="ECO:0000256" key="1">
    <source>
        <dbReference type="SAM" id="MobiDB-lite"/>
    </source>
</evidence>
<reference evidence="3 4" key="1">
    <citation type="submission" date="2018-07" db="EMBL/GenBank/DDBJ databases">
        <title>Genomic Encyclopedia of Type Strains, Phase IV (KMG-IV): sequencing the most valuable type-strain genomes for metagenomic binning, comparative biology and taxonomic classification.</title>
        <authorList>
            <person name="Goeker M."/>
        </authorList>
    </citation>
    <scope>NUCLEOTIDE SEQUENCE [LARGE SCALE GENOMIC DNA]</scope>
    <source>
        <strain evidence="3 4">DSM 21352</strain>
    </source>
</reference>
<dbReference type="PANTHER" id="PTHR37951:SF1">
    <property type="entry name" value="TYPE VI SECRETION SYSTEM COMPONENT TSSA1"/>
    <property type="match status" value="1"/>
</dbReference>
<gene>
    <name evidence="3" type="ORF">DFR41_1011258</name>
</gene>
<dbReference type="InterPro" id="IPR017740">
    <property type="entry name" value="TssA-like"/>
</dbReference>
<feature type="region of interest" description="Disordered" evidence="1">
    <location>
        <begin position="260"/>
        <end position="293"/>
    </location>
</feature>
<comment type="caution">
    <text evidence="3">The sequence shown here is derived from an EMBL/GenBank/DDBJ whole genome shotgun (WGS) entry which is preliminary data.</text>
</comment>
<evidence type="ECO:0000313" key="4">
    <source>
        <dbReference type="Proteomes" id="UP000255265"/>
    </source>
</evidence>
<name>A0A370FP44_9BURK</name>
<dbReference type="Proteomes" id="UP000255265">
    <property type="component" value="Unassembled WGS sequence"/>
</dbReference>
<sequence length="367" mass="38880">MGIFDYPQHFLTGNMLTPDIVDALLEPIGEASPCGDDLEYDPDFIALETSAQGKPEQQFGDTIIPAVEPEWPQVAEAAQALLRRTKDVRVAMHLLRASTRLQGLEGFLAGMRLLAGLLDSQWDHIHPMLDADDDNDPTMRLNALAPLADDALVVRDVYDAWVGTARSVGRIRVRDIAIGRGLLEPASGDAGYSAPQVQGGLEEIVQSQPEVAERLAGIAPAVNGLRQVLNDRSGLGEAVDMSRLRAVGHMLAQTAQNLAPDAAEAAEGDAAAGEAHPGAEAGEGGGRGTAPAPIRGEIQSRADALLMLDKVIAYLQRTEPGNPAPLLIERAKKLIGVSFLDIIANLAPDAMSTIEHVTGARAPSDDD</sequence>
<protein>
    <submittedName>
        <fullName evidence="3">Type VI secretion system protein ImpA</fullName>
    </submittedName>
</protein>
<proteinExistence type="predicted"/>
<dbReference type="InterPro" id="IPR010657">
    <property type="entry name" value="ImpA_N"/>
</dbReference>
<dbReference type="Pfam" id="PF06812">
    <property type="entry name" value="ImpA_N"/>
    <property type="match status" value="1"/>
</dbReference>
<dbReference type="EMBL" id="QQAV01000001">
    <property type="protein sequence ID" value="RDI29502.1"/>
    <property type="molecule type" value="Genomic_DNA"/>
</dbReference>
<evidence type="ECO:0000313" key="3">
    <source>
        <dbReference type="EMBL" id="RDI29502.1"/>
    </source>
</evidence>
<dbReference type="NCBIfam" id="TIGR03363">
    <property type="entry name" value="VI_chp_8"/>
    <property type="match status" value="1"/>
</dbReference>
<dbReference type="AlphaFoldDB" id="A0A370FP44"/>
<organism evidence="3 4">
    <name type="scientific">Pseudacidovorax intermedius</name>
    <dbReference type="NCBI Taxonomy" id="433924"/>
    <lineage>
        <taxon>Bacteria</taxon>
        <taxon>Pseudomonadati</taxon>
        <taxon>Pseudomonadota</taxon>
        <taxon>Betaproteobacteria</taxon>
        <taxon>Burkholderiales</taxon>
        <taxon>Comamonadaceae</taxon>
        <taxon>Pseudacidovorax</taxon>
    </lineage>
</organism>
<dbReference type="STRING" id="433924.NS331_05505"/>
<evidence type="ECO:0000259" key="2">
    <source>
        <dbReference type="Pfam" id="PF06812"/>
    </source>
</evidence>
<dbReference type="PANTHER" id="PTHR37951">
    <property type="entry name" value="CYTOPLASMIC PROTEIN-RELATED"/>
    <property type="match status" value="1"/>
</dbReference>
<keyword evidence="4" id="KW-1185">Reference proteome</keyword>
<feature type="domain" description="ImpA N-terminal" evidence="2">
    <location>
        <begin position="25"/>
        <end position="148"/>
    </location>
</feature>
<accession>A0A370FP44</accession>